<dbReference type="PRINTS" id="PR00102">
    <property type="entry name" value="OTCASE"/>
</dbReference>
<comment type="catalytic activity">
    <reaction evidence="9 10">
        <text>carbamoyl phosphate + L-ornithine = L-citrulline + phosphate + H(+)</text>
        <dbReference type="Rhea" id="RHEA:19513"/>
        <dbReference type="ChEBI" id="CHEBI:15378"/>
        <dbReference type="ChEBI" id="CHEBI:43474"/>
        <dbReference type="ChEBI" id="CHEBI:46911"/>
        <dbReference type="ChEBI" id="CHEBI:57743"/>
        <dbReference type="ChEBI" id="CHEBI:58228"/>
        <dbReference type="EC" id="2.1.3.3"/>
    </reaction>
</comment>
<feature type="binding site" evidence="10">
    <location>
        <position position="174"/>
    </location>
    <ligand>
        <name>L-ornithine</name>
        <dbReference type="ChEBI" id="CHEBI:46911"/>
    </ligand>
</feature>
<feature type="binding site" evidence="10">
    <location>
        <begin position="65"/>
        <end position="68"/>
    </location>
    <ligand>
        <name>carbamoyl phosphate</name>
        <dbReference type="ChEBI" id="CHEBI:58228"/>
    </ligand>
</feature>
<dbReference type="GO" id="GO:0016597">
    <property type="term" value="F:amino acid binding"/>
    <property type="evidence" value="ECO:0007669"/>
    <property type="project" value="InterPro"/>
</dbReference>
<name>A0A4S3PP14_9BACI</name>
<dbReference type="RefSeq" id="WP_136380522.1">
    <property type="nucleotide sequence ID" value="NZ_SLUB01000032.1"/>
</dbReference>
<dbReference type="Gene3D" id="3.40.50.1370">
    <property type="entry name" value="Aspartate/ornithine carbamoyltransferase"/>
    <property type="match status" value="2"/>
</dbReference>
<dbReference type="EC" id="2.1.3.3" evidence="5 10"/>
<comment type="similarity">
    <text evidence="4 10">Belongs to the aspartate/ornithine carbamoyltransferase superfamily. OTCase family.</text>
</comment>
<evidence type="ECO:0000256" key="9">
    <source>
        <dbReference type="ARBA" id="ARBA00048772"/>
    </source>
</evidence>
<evidence type="ECO:0000313" key="13">
    <source>
        <dbReference type="EMBL" id="THE11198.1"/>
    </source>
</evidence>
<accession>A0A4S3PP14</accession>
<dbReference type="InterPro" id="IPR024904">
    <property type="entry name" value="OTCase_ArgI"/>
</dbReference>
<comment type="function">
    <text evidence="1">Reversibly catalyzes the transfer of the carbamoyl group from carbamoyl phosphate (CP) to the N(epsilon) atom of ornithine (ORN) to produce L-citrulline.</text>
</comment>
<dbReference type="PANTHER" id="PTHR45753:SF3">
    <property type="entry name" value="ORNITHINE TRANSCARBAMYLASE, MITOCHONDRIAL"/>
    <property type="match status" value="1"/>
</dbReference>
<feature type="binding site" evidence="10">
    <location>
        <begin position="143"/>
        <end position="146"/>
    </location>
    <ligand>
        <name>carbamoyl phosphate</name>
        <dbReference type="ChEBI" id="CHEBI:58228"/>
    </ligand>
</feature>
<keyword evidence="7 10" id="KW-0963">Cytoplasm</keyword>
<dbReference type="SUPFAM" id="SSF53671">
    <property type="entry name" value="Aspartate/ornithine carbamoyltransferase"/>
    <property type="match status" value="1"/>
</dbReference>
<dbReference type="STRING" id="1033734.GCA_000285535_01263"/>
<evidence type="ECO:0000256" key="3">
    <source>
        <dbReference type="ARBA" id="ARBA00004975"/>
    </source>
</evidence>
<feature type="binding site" evidence="10">
    <location>
        <begin position="242"/>
        <end position="243"/>
    </location>
    <ligand>
        <name>L-ornithine</name>
        <dbReference type="ChEBI" id="CHEBI:46911"/>
    </ligand>
</feature>
<reference evidence="13 14" key="1">
    <citation type="journal article" date="2019" name="Indoor Air">
        <title>Impacts of indoor surface finishes on bacterial viability.</title>
        <authorList>
            <person name="Hu J."/>
            <person name="Maamar S.B."/>
            <person name="Glawe A.J."/>
            <person name="Gottel N."/>
            <person name="Gilbert J.A."/>
            <person name="Hartmann E.M."/>
        </authorList>
    </citation>
    <scope>NUCLEOTIDE SEQUENCE [LARGE SCALE GENOMIC DNA]</scope>
    <source>
        <strain evidence="13 14">AF060A6</strain>
    </source>
</reference>
<dbReference type="FunFam" id="3.40.50.1370:FF:000008">
    <property type="entry name" value="Ornithine carbamoyltransferase"/>
    <property type="match status" value="1"/>
</dbReference>
<dbReference type="NCBIfam" id="NF001986">
    <property type="entry name" value="PRK00779.1"/>
    <property type="match status" value="1"/>
</dbReference>
<dbReference type="PROSITE" id="PS00097">
    <property type="entry name" value="CARBAMOYLTRANSFERASE"/>
    <property type="match status" value="1"/>
</dbReference>
<evidence type="ECO:0000256" key="6">
    <source>
        <dbReference type="ARBA" id="ARBA00016634"/>
    </source>
</evidence>
<evidence type="ECO:0000259" key="12">
    <source>
        <dbReference type="Pfam" id="PF02729"/>
    </source>
</evidence>
<dbReference type="InterPro" id="IPR006130">
    <property type="entry name" value="Asp/Orn_carbamoylTrfase"/>
</dbReference>
<feature type="domain" description="Aspartate/ornithine carbamoyltransferase Asp/Orn-binding" evidence="11">
    <location>
        <begin position="163"/>
        <end position="316"/>
    </location>
</feature>
<dbReference type="NCBIfam" id="TIGR00658">
    <property type="entry name" value="orni_carb_tr"/>
    <property type="match status" value="1"/>
</dbReference>
<evidence type="ECO:0000313" key="14">
    <source>
        <dbReference type="Proteomes" id="UP000306477"/>
    </source>
</evidence>
<dbReference type="GO" id="GO:0042450">
    <property type="term" value="P:L-arginine biosynthetic process via ornithine"/>
    <property type="evidence" value="ECO:0007669"/>
    <property type="project" value="UniProtKB-UniRule"/>
</dbReference>
<comment type="pathway">
    <text evidence="3">Amino-acid biosynthesis; L-arginine biosynthesis; L-arginine from L-ornithine and carbamoyl phosphate: step 1/3.</text>
</comment>
<keyword evidence="8 10" id="KW-0808">Transferase</keyword>
<comment type="subcellular location">
    <subcellularLocation>
        <location evidence="2 10">Cytoplasm</location>
    </subcellularLocation>
</comment>
<dbReference type="Pfam" id="PF02729">
    <property type="entry name" value="OTCace_N"/>
    <property type="match status" value="1"/>
</dbReference>
<evidence type="ECO:0000256" key="7">
    <source>
        <dbReference type="ARBA" id="ARBA00022490"/>
    </source>
</evidence>
<dbReference type="GO" id="GO:0004585">
    <property type="term" value="F:ornithine carbamoyltransferase activity"/>
    <property type="evidence" value="ECO:0007669"/>
    <property type="project" value="UniProtKB-UniRule"/>
</dbReference>
<evidence type="ECO:0000256" key="2">
    <source>
        <dbReference type="ARBA" id="ARBA00004496"/>
    </source>
</evidence>
<dbReference type="InterPro" id="IPR006132">
    <property type="entry name" value="Asp/Orn_carbamoyltranf_P-bd"/>
</dbReference>
<gene>
    <name evidence="13" type="primary">argF</name>
    <name evidence="13" type="ORF">E1I69_15745</name>
</gene>
<dbReference type="InterPro" id="IPR006131">
    <property type="entry name" value="Asp_carbamoyltransf_Asp/Orn-bd"/>
</dbReference>
<proteinExistence type="inferred from homology"/>
<feature type="binding site" evidence="10">
    <location>
        <position position="92"/>
    </location>
    <ligand>
        <name>carbamoyl phosphate</name>
        <dbReference type="ChEBI" id="CHEBI:58228"/>
    </ligand>
</feature>
<dbReference type="HAMAP" id="MF_01109">
    <property type="entry name" value="OTCase"/>
    <property type="match status" value="1"/>
</dbReference>
<dbReference type="OrthoDB" id="9802587at2"/>
<organism evidence="13 14">
    <name type="scientific">Bacillus timonensis</name>
    <dbReference type="NCBI Taxonomy" id="1033734"/>
    <lineage>
        <taxon>Bacteria</taxon>
        <taxon>Bacillati</taxon>
        <taxon>Bacillota</taxon>
        <taxon>Bacilli</taxon>
        <taxon>Bacillales</taxon>
        <taxon>Bacillaceae</taxon>
        <taxon>Bacillus</taxon>
    </lineage>
</organism>
<keyword evidence="14" id="KW-1185">Reference proteome</keyword>
<dbReference type="Pfam" id="PF00185">
    <property type="entry name" value="OTCace"/>
    <property type="match status" value="1"/>
</dbReference>
<feature type="binding site" evidence="10">
    <location>
        <position position="238"/>
    </location>
    <ligand>
        <name>L-ornithine</name>
        <dbReference type="ChEBI" id="CHEBI:46911"/>
    </ligand>
</feature>
<evidence type="ECO:0000256" key="4">
    <source>
        <dbReference type="ARBA" id="ARBA00007805"/>
    </source>
</evidence>
<comment type="caution">
    <text evidence="13">The sequence shown here is derived from an EMBL/GenBank/DDBJ whole genome shotgun (WGS) entry which is preliminary data.</text>
</comment>
<dbReference type="GO" id="GO:0005737">
    <property type="term" value="C:cytoplasm"/>
    <property type="evidence" value="ECO:0007669"/>
    <property type="project" value="UniProtKB-SubCell"/>
</dbReference>
<dbReference type="PANTHER" id="PTHR45753">
    <property type="entry name" value="ORNITHINE CARBAMOYLTRANSFERASE, MITOCHONDRIAL"/>
    <property type="match status" value="1"/>
</dbReference>
<evidence type="ECO:0000259" key="11">
    <source>
        <dbReference type="Pfam" id="PF00185"/>
    </source>
</evidence>
<feature type="binding site" evidence="10">
    <location>
        <position position="306"/>
    </location>
    <ligand>
        <name>carbamoyl phosphate</name>
        <dbReference type="ChEBI" id="CHEBI:58228"/>
    </ligand>
</feature>
<sequence>MTTTLKHNLSKSLKGKDLLTLLDLTKEDIIALLDSAIEIKQKHKNGEDTPYLKGKTLAMIFEKHSTRTRVSFEAGMLQLGGNAIYLNSNDMQLGRGESIADTAMVLSEYVDAIMIRTFEHKKIEELAEFASIPVINGLTEDFHPCQALADLLTIYERNKSFNGSKLVYVGDGNNVAHSLMIAAAKVGLDCTVVCPSQYAPKAFVVEKAKEIAKETNAVIEVSHDPVEGVQGADFIYTDVWASMGQEQEQLERKQVFMPYQVNSELVNVANEDYLFLHCLPAHRGEEVTAEVIDGPHSVVFEQAGNRLHAQKAVLKAIME</sequence>
<dbReference type="FunFam" id="3.40.50.1370:FF:000016">
    <property type="entry name" value="Ornithine carbamoyltransferase"/>
    <property type="match status" value="1"/>
</dbReference>
<evidence type="ECO:0000256" key="10">
    <source>
        <dbReference type="HAMAP-Rule" id="MF_01109"/>
    </source>
</evidence>
<dbReference type="EMBL" id="SLUB01000032">
    <property type="protein sequence ID" value="THE11198.1"/>
    <property type="molecule type" value="Genomic_DNA"/>
</dbReference>
<dbReference type="InterPro" id="IPR036901">
    <property type="entry name" value="Asp/Orn_carbamoylTrfase_sf"/>
</dbReference>
<dbReference type="InterPro" id="IPR002292">
    <property type="entry name" value="Orn/put_carbamltrans"/>
</dbReference>
<dbReference type="Proteomes" id="UP000306477">
    <property type="component" value="Unassembled WGS sequence"/>
</dbReference>
<dbReference type="PRINTS" id="PR00100">
    <property type="entry name" value="AOTCASE"/>
</dbReference>
<evidence type="ECO:0000256" key="5">
    <source>
        <dbReference type="ARBA" id="ARBA00013007"/>
    </source>
</evidence>
<dbReference type="GO" id="GO:0019240">
    <property type="term" value="P:citrulline biosynthetic process"/>
    <property type="evidence" value="ECO:0007669"/>
    <property type="project" value="TreeGrafter"/>
</dbReference>
<feature type="binding site" evidence="10">
    <location>
        <begin position="278"/>
        <end position="279"/>
    </location>
    <ligand>
        <name>carbamoyl phosphate</name>
        <dbReference type="ChEBI" id="CHEBI:58228"/>
    </ligand>
</feature>
<evidence type="ECO:0000256" key="8">
    <source>
        <dbReference type="ARBA" id="ARBA00022679"/>
    </source>
</evidence>
<protein>
    <recommendedName>
        <fullName evidence="6 10">Ornithine carbamoyltransferase</fullName>
        <shortName evidence="10">OTCase</shortName>
        <ecNumber evidence="5 10">2.1.3.3</ecNumber>
    </recommendedName>
</protein>
<feature type="binding site" evidence="10">
    <location>
        <position position="116"/>
    </location>
    <ligand>
        <name>carbamoyl phosphate</name>
        <dbReference type="ChEBI" id="CHEBI:58228"/>
    </ligand>
</feature>
<evidence type="ECO:0000256" key="1">
    <source>
        <dbReference type="ARBA" id="ARBA00003822"/>
    </source>
</evidence>
<feature type="domain" description="Aspartate/ornithine carbamoyltransferase carbamoyl-P binding" evidence="12">
    <location>
        <begin position="16"/>
        <end position="156"/>
    </location>
</feature>
<dbReference type="AlphaFoldDB" id="A0A4S3PP14"/>